<organism evidence="1 2">
    <name type="scientific">Methylobacter tundripaludum (strain ATCC BAA-1195 / DSM 17260 / SV96)</name>
    <dbReference type="NCBI Taxonomy" id="697282"/>
    <lineage>
        <taxon>Bacteria</taxon>
        <taxon>Pseudomonadati</taxon>
        <taxon>Pseudomonadota</taxon>
        <taxon>Gammaproteobacteria</taxon>
        <taxon>Methylococcales</taxon>
        <taxon>Methylococcaceae</taxon>
        <taxon>Methylobacter</taxon>
    </lineage>
</organism>
<sequence>MAHGDTLCGERLLRKLSPQDSNTELLRVFNNRSAVKSETYTLSMERIIELKPSDIHTCHYLGIRKSFILFR</sequence>
<reference evidence="1 2" key="1">
    <citation type="submission" date="2011-06" db="EMBL/GenBank/DDBJ databases">
        <title>Genomic sequence of Methylobacter tundripaludum SV96.</title>
        <authorList>
            <consortium name="US DOE Joint Genome Institute"/>
            <person name="Lucas S."/>
            <person name="Han J."/>
            <person name="Lapidus A."/>
            <person name="Cheng J.-F."/>
            <person name="Goodwin L."/>
            <person name="Pitluck S."/>
            <person name="Held B."/>
            <person name="Detter J.C."/>
            <person name="Han C."/>
            <person name="Tapia R."/>
            <person name="Land M."/>
            <person name="Hauser L."/>
            <person name="Kyrpides N."/>
            <person name="Ivanova N."/>
            <person name="Ovchinnikova G."/>
            <person name="Pagani I."/>
            <person name="Klotz M.G."/>
            <person name="Dispirito A.A."/>
            <person name="Murrell J.C."/>
            <person name="Dunfield P."/>
            <person name="Kalyuzhnaya M.G."/>
            <person name="Svenning M."/>
            <person name="Trotsenko Y.A."/>
            <person name="Stein L.Y."/>
            <person name="Woyke T."/>
        </authorList>
    </citation>
    <scope>NUCLEOTIDE SEQUENCE [LARGE SCALE GENOMIC DNA]</scope>
    <source>
        <strain evidence="2">ATCC BAA-1195 / DSM 17260 / SV96</strain>
    </source>
</reference>
<accession>G3IVY0</accession>
<gene>
    <name evidence="1" type="ORF">Mettu_1825</name>
</gene>
<proteinExistence type="predicted"/>
<dbReference type="STRING" id="697282.Mettu_1825"/>
<dbReference type="Proteomes" id="UP000004664">
    <property type="component" value="Unassembled WGS sequence"/>
</dbReference>
<dbReference type="HOGENOM" id="CLU_2735478_0_0_6"/>
<dbReference type="EMBL" id="JH109152">
    <property type="protein sequence ID" value="EGW22987.1"/>
    <property type="molecule type" value="Genomic_DNA"/>
</dbReference>
<dbReference type="AlphaFoldDB" id="G3IVY0"/>
<keyword evidence="2" id="KW-1185">Reference proteome</keyword>
<evidence type="ECO:0000313" key="2">
    <source>
        <dbReference type="Proteomes" id="UP000004664"/>
    </source>
</evidence>
<protein>
    <submittedName>
        <fullName evidence="1">Uncharacterized protein</fullName>
    </submittedName>
</protein>
<evidence type="ECO:0000313" key="1">
    <source>
        <dbReference type="EMBL" id="EGW22987.1"/>
    </source>
</evidence>
<name>G3IVY0_METTV</name>